<accession>A0A4Y2WF35</accession>
<reference evidence="2 3" key="1">
    <citation type="journal article" date="2019" name="Sci. Rep.">
        <title>Orb-weaving spider Araneus ventricosus genome elucidates the spidroin gene catalogue.</title>
        <authorList>
            <person name="Kono N."/>
            <person name="Nakamura H."/>
            <person name="Ohtoshi R."/>
            <person name="Moran D.A.P."/>
            <person name="Shinohara A."/>
            <person name="Yoshida Y."/>
            <person name="Fujiwara M."/>
            <person name="Mori M."/>
            <person name="Tomita M."/>
            <person name="Arakawa K."/>
        </authorList>
    </citation>
    <scope>NUCLEOTIDE SEQUENCE [LARGE SCALE GENOMIC DNA]</scope>
</reference>
<comment type="caution">
    <text evidence="2">The sequence shown here is derived from an EMBL/GenBank/DDBJ whole genome shotgun (WGS) entry which is preliminary data.</text>
</comment>
<dbReference type="Proteomes" id="UP000499080">
    <property type="component" value="Unassembled WGS sequence"/>
</dbReference>
<protein>
    <submittedName>
        <fullName evidence="2">Uncharacterized protein</fullName>
    </submittedName>
</protein>
<organism evidence="2 3">
    <name type="scientific">Araneus ventricosus</name>
    <name type="common">Orbweaver spider</name>
    <name type="synonym">Epeira ventricosa</name>
    <dbReference type="NCBI Taxonomy" id="182803"/>
    <lineage>
        <taxon>Eukaryota</taxon>
        <taxon>Metazoa</taxon>
        <taxon>Ecdysozoa</taxon>
        <taxon>Arthropoda</taxon>
        <taxon>Chelicerata</taxon>
        <taxon>Arachnida</taxon>
        <taxon>Araneae</taxon>
        <taxon>Araneomorphae</taxon>
        <taxon>Entelegynae</taxon>
        <taxon>Araneoidea</taxon>
        <taxon>Araneidae</taxon>
        <taxon>Araneus</taxon>
    </lineage>
</organism>
<keyword evidence="1" id="KW-1133">Transmembrane helix</keyword>
<dbReference type="EMBL" id="BGPR01059566">
    <property type="protein sequence ID" value="GBO35581.1"/>
    <property type="molecule type" value="Genomic_DNA"/>
</dbReference>
<evidence type="ECO:0000313" key="3">
    <source>
        <dbReference type="Proteomes" id="UP000499080"/>
    </source>
</evidence>
<sequence>MDRDATIAQYIHVSKLCCTEVIGAITFNFWLMRRRVRGQYLSTQIAILVCSKLALQICKLAARLTRQECKLERSLKQACRSDEVTTRRTCSKLATSNSLQA</sequence>
<proteinExistence type="predicted"/>
<dbReference type="AlphaFoldDB" id="A0A4Y2WF35"/>
<keyword evidence="3" id="KW-1185">Reference proteome</keyword>
<evidence type="ECO:0000256" key="1">
    <source>
        <dbReference type="SAM" id="Phobius"/>
    </source>
</evidence>
<keyword evidence="1" id="KW-0472">Membrane</keyword>
<gene>
    <name evidence="2" type="ORF">AVEN_52713_1</name>
</gene>
<evidence type="ECO:0000313" key="2">
    <source>
        <dbReference type="EMBL" id="GBO35581.1"/>
    </source>
</evidence>
<keyword evidence="1" id="KW-0812">Transmembrane</keyword>
<feature type="transmembrane region" description="Helical" evidence="1">
    <location>
        <begin position="12"/>
        <end position="31"/>
    </location>
</feature>
<name>A0A4Y2WF35_ARAVE</name>